<dbReference type="RefSeq" id="WP_142442520.1">
    <property type="nucleotide sequence ID" value="NZ_SESI01000001.1"/>
</dbReference>
<accession>A0A544QR09</accession>
<dbReference type="AlphaFoldDB" id="A0A544QR09"/>
<evidence type="ECO:0000313" key="2">
    <source>
        <dbReference type="EMBL" id="TQQ81867.1"/>
    </source>
</evidence>
<evidence type="ECO:0000313" key="3">
    <source>
        <dbReference type="Proteomes" id="UP000315385"/>
    </source>
</evidence>
<reference evidence="2 3" key="1">
    <citation type="submission" date="2019-02" db="EMBL/GenBank/DDBJ databases">
        <title>Halonotius sp. a new haloqrchaeon isolated from saline water.</title>
        <authorList>
            <person name="Duran-Viseras A."/>
            <person name="Sanchez-Porro C."/>
            <person name="Ventosa A."/>
        </authorList>
    </citation>
    <scope>NUCLEOTIDE SEQUENCE [LARGE SCALE GENOMIC DNA]</scope>
    <source>
        <strain evidence="2 3">F9-27</strain>
    </source>
</reference>
<proteinExistence type="predicted"/>
<organism evidence="2 3">
    <name type="scientific">Halonotius roseus</name>
    <dbReference type="NCBI Taxonomy" id="2511997"/>
    <lineage>
        <taxon>Archaea</taxon>
        <taxon>Methanobacteriati</taxon>
        <taxon>Methanobacteriota</taxon>
        <taxon>Stenosarchaea group</taxon>
        <taxon>Halobacteria</taxon>
        <taxon>Halobacteriales</taxon>
        <taxon>Haloferacaceae</taxon>
        <taxon>Halonotius</taxon>
    </lineage>
</organism>
<protein>
    <submittedName>
        <fullName evidence="2">Uncharacterized protein</fullName>
    </submittedName>
</protein>
<feature type="region of interest" description="Disordered" evidence="1">
    <location>
        <begin position="1"/>
        <end position="36"/>
    </location>
</feature>
<dbReference type="Proteomes" id="UP000315385">
    <property type="component" value="Unassembled WGS sequence"/>
</dbReference>
<evidence type="ECO:0000256" key="1">
    <source>
        <dbReference type="SAM" id="MobiDB-lite"/>
    </source>
</evidence>
<keyword evidence="3" id="KW-1185">Reference proteome</keyword>
<sequence>MAISHAGSGEGIETPQDVNVMSIHEREASHGSPKGEPGLIVLWDGNGYDSKQGSWLMCHEEIVCNLAYWQ</sequence>
<dbReference type="EMBL" id="SESI01000001">
    <property type="protein sequence ID" value="TQQ81867.1"/>
    <property type="molecule type" value="Genomic_DNA"/>
</dbReference>
<gene>
    <name evidence="2" type="ORF">EWF95_02715</name>
</gene>
<name>A0A544QR09_9EURY</name>
<comment type="caution">
    <text evidence="2">The sequence shown here is derived from an EMBL/GenBank/DDBJ whole genome shotgun (WGS) entry which is preliminary data.</text>
</comment>